<keyword evidence="4" id="KW-1278">Translocase</keyword>
<dbReference type="PANTHER" id="PTHR42794:SF1">
    <property type="entry name" value="HEMIN IMPORT ATP-BINDING PROTEIN HMUV"/>
    <property type="match status" value="1"/>
</dbReference>
<protein>
    <recommendedName>
        <fullName evidence="5">ABC transporter domain-containing protein</fullName>
    </recommendedName>
</protein>
<dbReference type="FunFam" id="3.40.50.300:FF:000134">
    <property type="entry name" value="Iron-enterobactin ABC transporter ATP-binding protein"/>
    <property type="match status" value="1"/>
</dbReference>
<dbReference type="InterPro" id="IPR027417">
    <property type="entry name" value="P-loop_NTPase"/>
</dbReference>
<dbReference type="CDD" id="cd03235">
    <property type="entry name" value="ABC_Metallic_Cations"/>
    <property type="match status" value="1"/>
</dbReference>
<dbReference type="PROSITE" id="PS00211">
    <property type="entry name" value="ABC_TRANSPORTER_1"/>
    <property type="match status" value="1"/>
</dbReference>
<dbReference type="EMBL" id="LJUO01000199">
    <property type="protein sequence ID" value="KPK67816.1"/>
    <property type="molecule type" value="Genomic_DNA"/>
</dbReference>
<evidence type="ECO:0000256" key="3">
    <source>
        <dbReference type="ARBA" id="ARBA00022840"/>
    </source>
</evidence>
<evidence type="ECO:0000256" key="4">
    <source>
        <dbReference type="ARBA" id="ARBA00022967"/>
    </source>
</evidence>
<dbReference type="PROSITE" id="PS50893">
    <property type="entry name" value="ABC_TRANSPORTER_2"/>
    <property type="match status" value="1"/>
</dbReference>
<gene>
    <name evidence="6" type="ORF">AMJ87_12820</name>
</gene>
<proteinExistence type="predicted"/>
<dbReference type="InterPro" id="IPR003593">
    <property type="entry name" value="AAA+_ATPase"/>
</dbReference>
<keyword evidence="2" id="KW-0547">Nucleotide-binding</keyword>
<evidence type="ECO:0000313" key="7">
    <source>
        <dbReference type="Proteomes" id="UP000051096"/>
    </source>
</evidence>
<evidence type="ECO:0000259" key="5">
    <source>
        <dbReference type="PROSITE" id="PS50893"/>
    </source>
</evidence>
<dbReference type="GO" id="GO:0016887">
    <property type="term" value="F:ATP hydrolysis activity"/>
    <property type="evidence" value="ECO:0007669"/>
    <property type="project" value="InterPro"/>
</dbReference>
<evidence type="ECO:0000313" key="6">
    <source>
        <dbReference type="EMBL" id="KPK67816.1"/>
    </source>
</evidence>
<dbReference type="Gene3D" id="3.40.50.300">
    <property type="entry name" value="P-loop containing nucleotide triphosphate hydrolases"/>
    <property type="match status" value="1"/>
</dbReference>
<dbReference type="NCBIfam" id="NF010068">
    <property type="entry name" value="PRK13548.1"/>
    <property type="match status" value="1"/>
</dbReference>
<evidence type="ECO:0000256" key="2">
    <source>
        <dbReference type="ARBA" id="ARBA00022741"/>
    </source>
</evidence>
<dbReference type="Pfam" id="PF00005">
    <property type="entry name" value="ABC_tran"/>
    <property type="match status" value="1"/>
</dbReference>
<evidence type="ECO:0000256" key="1">
    <source>
        <dbReference type="ARBA" id="ARBA00022448"/>
    </source>
</evidence>
<dbReference type="SMART" id="SM00382">
    <property type="entry name" value="AAA"/>
    <property type="match status" value="1"/>
</dbReference>
<dbReference type="InterPro" id="IPR003439">
    <property type="entry name" value="ABC_transporter-like_ATP-bd"/>
</dbReference>
<reference evidence="6 7" key="1">
    <citation type="journal article" date="2015" name="Microbiome">
        <title>Genomic resolution of linkages in carbon, nitrogen, and sulfur cycling among widespread estuary sediment bacteria.</title>
        <authorList>
            <person name="Baker B.J."/>
            <person name="Lazar C.S."/>
            <person name="Teske A.P."/>
            <person name="Dick G.J."/>
        </authorList>
    </citation>
    <scope>NUCLEOTIDE SEQUENCE [LARGE SCALE GENOMIC DNA]</scope>
    <source>
        <strain evidence="6">SM23_60</strain>
    </source>
</reference>
<keyword evidence="3" id="KW-0067">ATP-binding</keyword>
<dbReference type="SUPFAM" id="SSF52540">
    <property type="entry name" value="P-loop containing nucleoside triphosphate hydrolases"/>
    <property type="match status" value="1"/>
</dbReference>
<organism evidence="6 7">
    <name type="scientific">candidate division WOR_3 bacterium SM23_60</name>
    <dbReference type="NCBI Taxonomy" id="1703780"/>
    <lineage>
        <taxon>Bacteria</taxon>
        <taxon>Bacteria division WOR-3</taxon>
    </lineage>
</organism>
<keyword evidence="1" id="KW-0813">Transport</keyword>
<dbReference type="AlphaFoldDB" id="A0A0S8G450"/>
<dbReference type="PANTHER" id="PTHR42794">
    <property type="entry name" value="HEMIN IMPORT ATP-BINDING PROTEIN HMUV"/>
    <property type="match status" value="1"/>
</dbReference>
<dbReference type="InterPro" id="IPR017871">
    <property type="entry name" value="ABC_transporter-like_CS"/>
</dbReference>
<feature type="domain" description="ABC transporter" evidence="5">
    <location>
        <begin position="4"/>
        <end position="239"/>
    </location>
</feature>
<dbReference type="Proteomes" id="UP000051096">
    <property type="component" value="Unassembled WGS sequence"/>
</dbReference>
<dbReference type="GO" id="GO:0005524">
    <property type="term" value="F:ATP binding"/>
    <property type="evidence" value="ECO:0007669"/>
    <property type="project" value="UniProtKB-KW"/>
</dbReference>
<accession>A0A0S8G450</accession>
<comment type="caution">
    <text evidence="6">The sequence shown here is derived from an EMBL/GenBank/DDBJ whole genome shotgun (WGS) entry which is preliminary data.</text>
</comment>
<sequence>MAVIEAHNIHFAYNTEDVLCDVSVTIEQSAFLAIIGPNGAGKSTLLRILGGILRPRQGIVCMFGQSINAVERKKRAQYIAFVPQETHFASDFSVEEIVAMGRYPYLGAFQREQKTDRQAIEHALEYTETQQFRLRPINSLSSGERQRVVLARALAQQPKILLLDEPTSHLDLRHQHAIMEMLTRLNTEGLTVIIVHHDLNLAGLYCEHLLLMNEGAVYAEGTPHTLLRQSVLHEVYKTDVTVVQHPHKNIPQIFLRPKGETHEDRTA</sequence>
<name>A0A0S8G450_UNCW3</name>